<gene>
    <name evidence="2" type="ORF">CC86DRAFT_117884</name>
</gene>
<evidence type="ECO:0000313" key="3">
    <source>
        <dbReference type="Proteomes" id="UP000799424"/>
    </source>
</evidence>
<dbReference type="InterPro" id="IPR052895">
    <property type="entry name" value="HetReg/Transcr_Mod"/>
</dbReference>
<dbReference type="InterPro" id="IPR010730">
    <property type="entry name" value="HET"/>
</dbReference>
<evidence type="ECO:0000259" key="1">
    <source>
        <dbReference type="Pfam" id="PF06985"/>
    </source>
</evidence>
<reference evidence="2" key="1">
    <citation type="journal article" date="2020" name="Stud. Mycol.">
        <title>101 Dothideomycetes genomes: a test case for predicting lifestyles and emergence of pathogens.</title>
        <authorList>
            <person name="Haridas S."/>
            <person name="Albert R."/>
            <person name="Binder M."/>
            <person name="Bloem J."/>
            <person name="Labutti K."/>
            <person name="Salamov A."/>
            <person name="Andreopoulos B."/>
            <person name="Baker S."/>
            <person name="Barry K."/>
            <person name="Bills G."/>
            <person name="Bluhm B."/>
            <person name="Cannon C."/>
            <person name="Castanera R."/>
            <person name="Culley D."/>
            <person name="Daum C."/>
            <person name="Ezra D."/>
            <person name="Gonzalez J."/>
            <person name="Henrissat B."/>
            <person name="Kuo A."/>
            <person name="Liang C."/>
            <person name="Lipzen A."/>
            <person name="Lutzoni F."/>
            <person name="Magnuson J."/>
            <person name="Mondo S."/>
            <person name="Nolan M."/>
            <person name="Ohm R."/>
            <person name="Pangilinan J."/>
            <person name="Park H.-J."/>
            <person name="Ramirez L."/>
            <person name="Alfaro M."/>
            <person name="Sun H."/>
            <person name="Tritt A."/>
            <person name="Yoshinaga Y."/>
            <person name="Zwiers L.-H."/>
            <person name="Turgeon B."/>
            <person name="Goodwin S."/>
            <person name="Spatafora J."/>
            <person name="Crous P."/>
            <person name="Grigoriev I."/>
        </authorList>
    </citation>
    <scope>NUCLEOTIDE SEQUENCE</scope>
    <source>
        <strain evidence="2">CBS 113818</strain>
    </source>
</reference>
<dbReference type="OrthoDB" id="194358at2759"/>
<proteinExistence type="predicted"/>
<dbReference type="EMBL" id="MU006241">
    <property type="protein sequence ID" value="KAF2820166.1"/>
    <property type="molecule type" value="Genomic_DNA"/>
</dbReference>
<name>A0A6A6ZGP4_9PLEO</name>
<accession>A0A6A6ZGP4</accession>
<dbReference type="PANTHER" id="PTHR24148">
    <property type="entry name" value="ANKYRIN REPEAT DOMAIN-CONTAINING PROTEIN 39 HOMOLOG-RELATED"/>
    <property type="match status" value="1"/>
</dbReference>
<sequence>MAFSLRSKVGQYQHVPLDYTKNHIRLVRLKPSLTNADAIDCEIVIADLDKPPPYSTLSYTWGPPTPSHQIYIENKALKASQKSLNDRSRRRIIFPIGKSRMSFGIRDNLFRFLEEFRKRRDKEHSDWYLWIDQLSIDQTNPAERNHQVQMMSKIYSSCESVIVWLGDGSTSHTAFDTEYEAAKRHGDDKALAVIFLNGYFERLWIVQEFVLARRIRLLIKDIWVIKDHIDYTAFMKKAQPLLEQQASSSALDLFNARALRYQRPHRVHYERIEALITRFGRHGCEDPRDKLYGLSGLVSPEQRIEVDYGRSKQQVFMDIALLLCTAYVHDSDIATEQQSKAQLELLKDVSLQMGFTQTQQSSLEFLLRMIWYPGRGDKGRLIPCAITAMGFDAAEECMRIFDRWWIEITGTKFYVECTDWEADRVKIVVLETAWKAASETVSEVKHFTRKPITAPRRMSDEYFIDLDC</sequence>
<dbReference type="AlphaFoldDB" id="A0A6A6ZGP4"/>
<dbReference type="Pfam" id="PF06985">
    <property type="entry name" value="HET"/>
    <property type="match status" value="1"/>
</dbReference>
<organism evidence="2 3">
    <name type="scientific">Ophiobolus disseminans</name>
    <dbReference type="NCBI Taxonomy" id="1469910"/>
    <lineage>
        <taxon>Eukaryota</taxon>
        <taxon>Fungi</taxon>
        <taxon>Dikarya</taxon>
        <taxon>Ascomycota</taxon>
        <taxon>Pezizomycotina</taxon>
        <taxon>Dothideomycetes</taxon>
        <taxon>Pleosporomycetidae</taxon>
        <taxon>Pleosporales</taxon>
        <taxon>Pleosporineae</taxon>
        <taxon>Phaeosphaeriaceae</taxon>
        <taxon>Ophiobolus</taxon>
    </lineage>
</organism>
<feature type="domain" description="Heterokaryon incompatibility" evidence="1">
    <location>
        <begin position="54"/>
        <end position="208"/>
    </location>
</feature>
<dbReference type="PANTHER" id="PTHR24148:SF73">
    <property type="entry name" value="HET DOMAIN PROTEIN (AFU_ORTHOLOGUE AFUA_8G01020)"/>
    <property type="match status" value="1"/>
</dbReference>
<dbReference type="Proteomes" id="UP000799424">
    <property type="component" value="Unassembled WGS sequence"/>
</dbReference>
<keyword evidence="3" id="KW-1185">Reference proteome</keyword>
<protein>
    <submittedName>
        <fullName evidence="2">HET-domain-containing protein</fullName>
    </submittedName>
</protein>
<evidence type="ECO:0000313" key="2">
    <source>
        <dbReference type="EMBL" id="KAF2820166.1"/>
    </source>
</evidence>